<name>A0A075I1F3_9EURY</name>
<keyword evidence="2" id="KW-0472">Membrane</keyword>
<feature type="compositionally biased region" description="Polar residues" evidence="1">
    <location>
        <begin position="151"/>
        <end position="163"/>
    </location>
</feature>
<evidence type="ECO:0000313" key="3">
    <source>
        <dbReference type="EMBL" id="AIF19858.1"/>
    </source>
</evidence>
<organism evidence="3">
    <name type="scientific">uncultured marine group II/III euryarchaeote KM3_87_G11</name>
    <dbReference type="NCBI Taxonomy" id="1456534"/>
    <lineage>
        <taxon>Archaea</taxon>
        <taxon>Methanobacteriati</taxon>
        <taxon>Methanobacteriota</taxon>
        <taxon>environmental samples</taxon>
    </lineage>
</organism>
<feature type="transmembrane region" description="Helical" evidence="2">
    <location>
        <begin position="34"/>
        <end position="54"/>
    </location>
</feature>
<protein>
    <submittedName>
        <fullName evidence="3">Uncharacterized protein</fullName>
    </submittedName>
</protein>
<accession>A0A075I1F3</accession>
<reference evidence="3" key="1">
    <citation type="journal article" date="2014" name="Genome Biol. Evol.">
        <title>Pangenome evidence for extensive interdomain horizontal transfer affecting lineage core and shell genes in uncultured planktonic thaumarchaeota and euryarchaeota.</title>
        <authorList>
            <person name="Deschamps P."/>
            <person name="Zivanovic Y."/>
            <person name="Moreira D."/>
            <person name="Rodriguez-Valera F."/>
            <person name="Lopez-Garcia P."/>
        </authorList>
    </citation>
    <scope>NUCLEOTIDE SEQUENCE</scope>
</reference>
<sequence length="163" mass="16890">MRLRNHHAPARVGLAIYAQYLLTVPAVMEPTTLAVLLAGVLLTGCHIFAVWLMMTSRKDAGDWAGNLGATLSFIADHAAEAGRIASDIADAIERMESGFGVEAPIPSPAMTGAPNLAGLATSLITDYIAANIHGSTEPSGAIYEQEAETPPESTGSGSGETTQ</sequence>
<keyword evidence="2" id="KW-1133">Transmembrane helix</keyword>
<dbReference type="AlphaFoldDB" id="A0A075I1F3"/>
<evidence type="ECO:0000256" key="1">
    <source>
        <dbReference type="SAM" id="MobiDB-lite"/>
    </source>
</evidence>
<dbReference type="EMBL" id="KF901149">
    <property type="protein sequence ID" value="AIF19858.1"/>
    <property type="molecule type" value="Genomic_DNA"/>
</dbReference>
<evidence type="ECO:0000256" key="2">
    <source>
        <dbReference type="SAM" id="Phobius"/>
    </source>
</evidence>
<proteinExistence type="predicted"/>
<feature type="region of interest" description="Disordered" evidence="1">
    <location>
        <begin position="138"/>
        <end position="163"/>
    </location>
</feature>
<keyword evidence="2" id="KW-0812">Transmembrane</keyword>